<dbReference type="Gene3D" id="3.40.850.10">
    <property type="entry name" value="Kinesin motor domain"/>
    <property type="match status" value="1"/>
</dbReference>
<evidence type="ECO:0000259" key="6">
    <source>
        <dbReference type="PROSITE" id="PS50067"/>
    </source>
</evidence>
<accession>A0A443SCA3</accession>
<dbReference type="PANTHER" id="PTHR47968">
    <property type="entry name" value="CENTROMERE PROTEIN E"/>
    <property type="match status" value="1"/>
</dbReference>
<feature type="domain" description="Kinesin motor" evidence="6">
    <location>
        <begin position="9"/>
        <end position="120"/>
    </location>
</feature>
<proteinExistence type="inferred from homology"/>
<dbReference type="VEuPathDB" id="VectorBase:LDEU006852"/>
<dbReference type="InterPro" id="IPR027417">
    <property type="entry name" value="P-loop_NTPase"/>
</dbReference>
<keyword evidence="4" id="KW-0206">Cytoskeleton</keyword>
<evidence type="ECO:0000313" key="8">
    <source>
        <dbReference type="Proteomes" id="UP000288716"/>
    </source>
</evidence>
<dbReference type="OrthoDB" id="3176171at2759"/>
<dbReference type="STRING" id="299467.A0A443SCA3"/>
<dbReference type="GO" id="GO:0005874">
    <property type="term" value="C:microtubule"/>
    <property type="evidence" value="ECO:0007669"/>
    <property type="project" value="TreeGrafter"/>
</dbReference>
<dbReference type="InterPro" id="IPR036961">
    <property type="entry name" value="Kinesin_motor_dom_sf"/>
</dbReference>
<feature type="binding site" evidence="5">
    <location>
        <begin position="85"/>
        <end position="92"/>
    </location>
    <ligand>
        <name>ATP</name>
        <dbReference type="ChEBI" id="CHEBI:30616"/>
    </ligand>
</feature>
<dbReference type="GO" id="GO:0003777">
    <property type="term" value="F:microtubule motor activity"/>
    <property type="evidence" value="ECO:0007669"/>
    <property type="project" value="InterPro"/>
</dbReference>
<evidence type="ECO:0000256" key="4">
    <source>
        <dbReference type="ARBA" id="ARBA00023212"/>
    </source>
</evidence>
<dbReference type="PANTHER" id="PTHR47968:SF50">
    <property type="entry name" value="KINESIN-LIKE PROTEIN"/>
    <property type="match status" value="1"/>
</dbReference>
<dbReference type="GO" id="GO:0000278">
    <property type="term" value="P:mitotic cell cycle"/>
    <property type="evidence" value="ECO:0007669"/>
    <property type="project" value="TreeGrafter"/>
</dbReference>
<dbReference type="SUPFAM" id="SSF52540">
    <property type="entry name" value="P-loop containing nucleoside triphosphate hydrolases"/>
    <property type="match status" value="1"/>
</dbReference>
<dbReference type="InterPro" id="IPR027640">
    <property type="entry name" value="Kinesin-like_fam"/>
</dbReference>
<dbReference type="SMART" id="SM00129">
    <property type="entry name" value="KISc"/>
    <property type="match status" value="1"/>
</dbReference>
<keyword evidence="3 5" id="KW-0067">ATP-binding</keyword>
<feature type="non-terminal residue" evidence="7">
    <location>
        <position position="120"/>
    </location>
</feature>
<comment type="similarity">
    <text evidence="5">Belongs to the TRAFAC class myosin-kinesin ATPase superfamily. Kinesin family.</text>
</comment>
<gene>
    <name evidence="7" type="ORF">B4U80_02442</name>
</gene>
<keyword evidence="5" id="KW-0505">Motor protein</keyword>
<comment type="subcellular location">
    <subcellularLocation>
        <location evidence="1">Cytoplasm</location>
        <location evidence="1">Cytoskeleton</location>
    </subcellularLocation>
</comment>
<evidence type="ECO:0000256" key="1">
    <source>
        <dbReference type="ARBA" id="ARBA00004245"/>
    </source>
</evidence>
<dbReference type="GO" id="GO:0005524">
    <property type="term" value="F:ATP binding"/>
    <property type="evidence" value="ECO:0007669"/>
    <property type="project" value="UniProtKB-UniRule"/>
</dbReference>
<keyword evidence="8" id="KW-1185">Reference proteome</keyword>
<evidence type="ECO:0000313" key="7">
    <source>
        <dbReference type="EMBL" id="RWS25186.1"/>
    </source>
</evidence>
<dbReference type="AlphaFoldDB" id="A0A443SCA3"/>
<organism evidence="7 8">
    <name type="scientific">Leptotrombidium deliense</name>
    <dbReference type="NCBI Taxonomy" id="299467"/>
    <lineage>
        <taxon>Eukaryota</taxon>
        <taxon>Metazoa</taxon>
        <taxon>Ecdysozoa</taxon>
        <taxon>Arthropoda</taxon>
        <taxon>Chelicerata</taxon>
        <taxon>Arachnida</taxon>
        <taxon>Acari</taxon>
        <taxon>Acariformes</taxon>
        <taxon>Trombidiformes</taxon>
        <taxon>Prostigmata</taxon>
        <taxon>Anystina</taxon>
        <taxon>Parasitengona</taxon>
        <taxon>Trombiculoidea</taxon>
        <taxon>Trombiculidae</taxon>
        <taxon>Leptotrombidium</taxon>
    </lineage>
</organism>
<dbReference type="PROSITE" id="PS50067">
    <property type="entry name" value="KINESIN_MOTOR_2"/>
    <property type="match status" value="1"/>
</dbReference>
<sequence>MAQEAKEENVKVVVRCRPLLKDAGEDVVAVDLESDEQTIFIATRQFTFDRVFGFNSSQIDVYTQAAKQIVDFCLQGYNGTVFAYGQTGTGKTFTASGILSHCFAHIFGFIAKSGNDTQFL</sequence>
<keyword evidence="4" id="KW-0963">Cytoplasm</keyword>
<dbReference type="GO" id="GO:0007018">
    <property type="term" value="P:microtubule-based movement"/>
    <property type="evidence" value="ECO:0007669"/>
    <property type="project" value="InterPro"/>
</dbReference>
<name>A0A443SCA3_9ACAR</name>
<reference evidence="7 8" key="1">
    <citation type="journal article" date="2018" name="Gigascience">
        <title>Genomes of trombidid mites reveal novel predicted allergens and laterally-transferred genes associated with secondary metabolism.</title>
        <authorList>
            <person name="Dong X."/>
            <person name="Chaisiri K."/>
            <person name="Xia D."/>
            <person name="Armstrong S.D."/>
            <person name="Fang Y."/>
            <person name="Donnelly M.J."/>
            <person name="Kadowaki T."/>
            <person name="McGarry J.W."/>
            <person name="Darby A.C."/>
            <person name="Makepeace B.L."/>
        </authorList>
    </citation>
    <scope>NUCLEOTIDE SEQUENCE [LARGE SCALE GENOMIC DNA]</scope>
    <source>
        <strain evidence="7">UoL-UT</strain>
    </source>
</reference>
<evidence type="ECO:0000256" key="2">
    <source>
        <dbReference type="ARBA" id="ARBA00022741"/>
    </source>
</evidence>
<evidence type="ECO:0000256" key="3">
    <source>
        <dbReference type="ARBA" id="ARBA00022840"/>
    </source>
</evidence>
<dbReference type="InterPro" id="IPR001752">
    <property type="entry name" value="Kinesin_motor_dom"/>
</dbReference>
<comment type="caution">
    <text evidence="7">The sequence shown here is derived from an EMBL/GenBank/DDBJ whole genome shotgun (WGS) entry which is preliminary data.</text>
</comment>
<dbReference type="Proteomes" id="UP000288716">
    <property type="component" value="Unassembled WGS sequence"/>
</dbReference>
<keyword evidence="2 5" id="KW-0547">Nucleotide-binding</keyword>
<protein>
    <submittedName>
        <fullName evidence="7">Kinesin-like protein 4</fullName>
    </submittedName>
</protein>
<dbReference type="EMBL" id="NCKV01003978">
    <property type="protein sequence ID" value="RWS25186.1"/>
    <property type="molecule type" value="Genomic_DNA"/>
</dbReference>
<dbReference type="Pfam" id="PF00225">
    <property type="entry name" value="Kinesin"/>
    <property type="match status" value="1"/>
</dbReference>
<evidence type="ECO:0000256" key="5">
    <source>
        <dbReference type="PROSITE-ProRule" id="PRU00283"/>
    </source>
</evidence>
<dbReference type="GO" id="GO:0008017">
    <property type="term" value="F:microtubule binding"/>
    <property type="evidence" value="ECO:0007669"/>
    <property type="project" value="InterPro"/>
</dbReference>